<gene>
    <name evidence="2" type="ORF">PR048_004094</name>
</gene>
<proteinExistence type="predicted"/>
<dbReference type="EMBL" id="JARBHB010000002">
    <property type="protein sequence ID" value="KAJ8891566.1"/>
    <property type="molecule type" value="Genomic_DNA"/>
</dbReference>
<keyword evidence="3" id="KW-1185">Reference proteome</keyword>
<evidence type="ECO:0000313" key="3">
    <source>
        <dbReference type="Proteomes" id="UP001159363"/>
    </source>
</evidence>
<feature type="compositionally biased region" description="Basic and acidic residues" evidence="1">
    <location>
        <begin position="119"/>
        <end position="130"/>
    </location>
</feature>
<feature type="compositionally biased region" description="Polar residues" evidence="1">
    <location>
        <begin position="107"/>
        <end position="117"/>
    </location>
</feature>
<evidence type="ECO:0000313" key="2">
    <source>
        <dbReference type="EMBL" id="KAJ8891566.1"/>
    </source>
</evidence>
<feature type="region of interest" description="Disordered" evidence="1">
    <location>
        <begin position="32"/>
        <end position="56"/>
    </location>
</feature>
<sequence>MHLRERVHSELEPRTLLYATRFEVVVGSGERNQLGSCRNNKQERTKGSGPGLGENLGEEQAMHASHSIWCEGGGRGGQRISIRDLSLIPSRANKKKKDPQNKDANCRTISKANNLRNESAGKREIPEKPRRQAASHGTIPTCKHPGVTPLIIEPGSHRWEASSLTTTPPKYLFYFQDIPPPQANKAKPSLEDFTRGTTRRIHAQSERRSRTYLGTGVRSCQLSGLHGRVASTPQPPRLRWQQRHRGPTDPPARLMTSGGRSNQRKGNLRLRVSSSEECGWQAGLHDRRARTPVDAMFTSAWVARSGSPMTAQVVVNSTYRHTRHEYGGGIFSCRQLNEQRARRPSDHLGSTLFVHVLDVIHCDRITSCRPFMGLKSAHFTVNSLYPDFFFRLITGRELLHSRFERQPLFRSGCKGGRCHRSSCKRRPYRPSSPAREED</sequence>
<dbReference type="Proteomes" id="UP001159363">
    <property type="component" value="Chromosome 2"/>
</dbReference>
<accession>A0ABQ9I4I0</accession>
<name>A0ABQ9I4I0_9NEOP</name>
<comment type="caution">
    <text evidence="2">The sequence shown here is derived from an EMBL/GenBank/DDBJ whole genome shotgun (WGS) entry which is preliminary data.</text>
</comment>
<feature type="region of interest" description="Disordered" evidence="1">
    <location>
        <begin position="89"/>
        <end position="147"/>
    </location>
</feature>
<feature type="region of interest" description="Disordered" evidence="1">
    <location>
        <begin position="226"/>
        <end position="272"/>
    </location>
</feature>
<organism evidence="2 3">
    <name type="scientific">Dryococelus australis</name>
    <dbReference type="NCBI Taxonomy" id="614101"/>
    <lineage>
        <taxon>Eukaryota</taxon>
        <taxon>Metazoa</taxon>
        <taxon>Ecdysozoa</taxon>
        <taxon>Arthropoda</taxon>
        <taxon>Hexapoda</taxon>
        <taxon>Insecta</taxon>
        <taxon>Pterygota</taxon>
        <taxon>Neoptera</taxon>
        <taxon>Polyneoptera</taxon>
        <taxon>Phasmatodea</taxon>
        <taxon>Verophasmatodea</taxon>
        <taxon>Anareolatae</taxon>
        <taxon>Phasmatidae</taxon>
        <taxon>Eurycanthinae</taxon>
        <taxon>Dryococelus</taxon>
    </lineage>
</organism>
<protein>
    <submittedName>
        <fullName evidence="2">Uncharacterized protein</fullName>
    </submittedName>
</protein>
<reference evidence="2 3" key="1">
    <citation type="submission" date="2023-02" db="EMBL/GenBank/DDBJ databases">
        <title>LHISI_Scaffold_Assembly.</title>
        <authorList>
            <person name="Stuart O.P."/>
            <person name="Cleave R."/>
            <person name="Magrath M.J.L."/>
            <person name="Mikheyev A.S."/>
        </authorList>
    </citation>
    <scope>NUCLEOTIDE SEQUENCE [LARGE SCALE GENOMIC DNA]</scope>
    <source>
        <strain evidence="2">Daus_M_001</strain>
        <tissue evidence="2">Leg muscle</tissue>
    </source>
</reference>
<evidence type="ECO:0000256" key="1">
    <source>
        <dbReference type="SAM" id="MobiDB-lite"/>
    </source>
</evidence>